<dbReference type="STRING" id="1569628.A0A316UJ42"/>
<proteinExistence type="predicted"/>
<evidence type="ECO:0000256" key="1">
    <source>
        <dbReference type="PIRSR" id="PIRSR016184-1"/>
    </source>
</evidence>
<dbReference type="Gene3D" id="3.10.310.10">
    <property type="entry name" value="Diaminopimelate Epimerase, Chain A, domain 1"/>
    <property type="match status" value="2"/>
</dbReference>
<dbReference type="PANTHER" id="PTHR13774">
    <property type="entry name" value="PHENAZINE BIOSYNTHESIS PROTEIN"/>
    <property type="match status" value="1"/>
</dbReference>
<dbReference type="AlphaFoldDB" id="A0A316UJ42"/>
<dbReference type="PANTHER" id="PTHR13774:SF32">
    <property type="entry name" value="ANTISENSE-ENHANCING SEQUENCE 1"/>
    <property type="match status" value="1"/>
</dbReference>
<dbReference type="GO" id="GO:0005737">
    <property type="term" value="C:cytoplasm"/>
    <property type="evidence" value="ECO:0007669"/>
    <property type="project" value="TreeGrafter"/>
</dbReference>
<reference evidence="2 3" key="1">
    <citation type="journal article" date="2018" name="Mol. Biol. Evol.">
        <title>Broad Genomic Sampling Reveals a Smut Pathogenic Ancestry of the Fungal Clade Ustilaginomycotina.</title>
        <authorList>
            <person name="Kijpornyongpan T."/>
            <person name="Mondo S.J."/>
            <person name="Barry K."/>
            <person name="Sandor L."/>
            <person name="Lee J."/>
            <person name="Lipzen A."/>
            <person name="Pangilinan J."/>
            <person name="LaButti K."/>
            <person name="Hainaut M."/>
            <person name="Henrissat B."/>
            <person name="Grigoriev I.V."/>
            <person name="Spatafora J.W."/>
            <person name="Aime M.C."/>
        </authorList>
    </citation>
    <scope>NUCLEOTIDE SEQUENCE [LARGE SCALE GENOMIC DNA]</scope>
    <source>
        <strain evidence="2 3">MCA 5214</strain>
    </source>
</reference>
<dbReference type="GeneID" id="37030408"/>
<dbReference type="OrthoDB" id="75169at2759"/>
<name>A0A316UJ42_9BASI</name>
<dbReference type="Proteomes" id="UP000245884">
    <property type="component" value="Unassembled WGS sequence"/>
</dbReference>
<keyword evidence="3" id="KW-1185">Reference proteome</keyword>
<dbReference type="NCBIfam" id="TIGR00654">
    <property type="entry name" value="PhzF_family"/>
    <property type="match status" value="1"/>
</dbReference>
<dbReference type="GO" id="GO:0016853">
    <property type="term" value="F:isomerase activity"/>
    <property type="evidence" value="ECO:0007669"/>
    <property type="project" value="TreeGrafter"/>
</dbReference>
<dbReference type="RefSeq" id="XP_025358973.1">
    <property type="nucleotide sequence ID" value="XM_025508585.1"/>
</dbReference>
<dbReference type="SUPFAM" id="SSF54506">
    <property type="entry name" value="Diaminopimelate epimerase-like"/>
    <property type="match status" value="1"/>
</dbReference>
<sequence>MTDPTTSKARPFIQAEAFSPRSHPLLGNPCAVVLSSPHQQPLSPTQRQLFSAWTNLSETTFLLPPTDSSLADYKVHIHTTKRELPFAGHPTLCSARSWLYAQAKAKKAREEKDIKLASGDQRVITQECNIGLVKIRIEGKQGQQDPAGRLSLAAPGFIKFGPAEQGDVEAICAALGVRREDVLKAQWTDNGPGWCTLLLKSAQAVLEAKFSHKAPYNVGLVGPYKAGMPLLREAGLLPSDEVGEEEADVEDMGLDPAHFEVRAFHDELVDEDPVTGSLNAGIARWLIEGGLAPKKYVASQGRMVGRRGRVYVEAERGEGGEETIWVGGEAGVVIEGEVNI</sequence>
<protein>
    <submittedName>
        <fullName evidence="2">Diaminopimelate epimerase-like protein</fullName>
    </submittedName>
</protein>
<dbReference type="Pfam" id="PF02567">
    <property type="entry name" value="PhzC-PhzF"/>
    <property type="match status" value="1"/>
</dbReference>
<evidence type="ECO:0000313" key="2">
    <source>
        <dbReference type="EMBL" id="PWN24361.1"/>
    </source>
</evidence>
<dbReference type="PIRSF" id="PIRSF016184">
    <property type="entry name" value="PhzC_PhzF"/>
    <property type="match status" value="1"/>
</dbReference>
<evidence type="ECO:0000313" key="3">
    <source>
        <dbReference type="Proteomes" id="UP000245884"/>
    </source>
</evidence>
<dbReference type="InterPro" id="IPR003719">
    <property type="entry name" value="Phenazine_PhzF-like"/>
</dbReference>
<gene>
    <name evidence="2" type="ORF">BDZ90DRAFT_263213</name>
</gene>
<feature type="active site" evidence="1">
    <location>
        <position position="58"/>
    </location>
</feature>
<organism evidence="2 3">
    <name type="scientific">Jaminaea rosea</name>
    <dbReference type="NCBI Taxonomy" id="1569628"/>
    <lineage>
        <taxon>Eukaryota</taxon>
        <taxon>Fungi</taxon>
        <taxon>Dikarya</taxon>
        <taxon>Basidiomycota</taxon>
        <taxon>Ustilaginomycotina</taxon>
        <taxon>Exobasidiomycetes</taxon>
        <taxon>Microstromatales</taxon>
        <taxon>Microstromatales incertae sedis</taxon>
        <taxon>Jaminaea</taxon>
    </lineage>
</organism>
<accession>A0A316UJ42</accession>
<dbReference type="EMBL" id="KZ819681">
    <property type="protein sequence ID" value="PWN24361.1"/>
    <property type="molecule type" value="Genomic_DNA"/>
</dbReference>